<keyword evidence="2" id="KW-1185">Reference proteome</keyword>
<evidence type="ECO:0000313" key="2">
    <source>
        <dbReference type="Proteomes" id="UP001202831"/>
    </source>
</evidence>
<sequence>MEQVIFKLKNKIWECEVGIDDYGNIPIRIMSHEERLDEALVVVADEVINRVNILRNESVEYAMESRYRDDIEESGDLFIQSIHVVNKTQFDIWFTLGFTGRYLAVKYKEGVMYEVHCDAP</sequence>
<name>A0ABT0N358_9GAMM</name>
<dbReference type="RefSeq" id="WP_249247685.1">
    <property type="nucleotide sequence ID" value="NZ_JAKIKT010000001.1"/>
</dbReference>
<gene>
    <name evidence="1" type="ORF">L2725_03670</name>
</gene>
<accession>A0ABT0N358</accession>
<dbReference type="EMBL" id="JAKIKT010000001">
    <property type="protein sequence ID" value="MCL2912883.1"/>
    <property type="molecule type" value="Genomic_DNA"/>
</dbReference>
<reference evidence="1 2" key="1">
    <citation type="submission" date="2022-01" db="EMBL/GenBank/DDBJ databases">
        <title>Whole genome-based taxonomy of the Shewanellaceae.</title>
        <authorList>
            <person name="Martin-Rodriguez A.J."/>
        </authorList>
    </citation>
    <scope>NUCLEOTIDE SEQUENCE [LARGE SCALE GENOMIC DNA]</scope>
    <source>
        <strain evidence="1 2">DSM 21332</strain>
    </source>
</reference>
<proteinExistence type="predicted"/>
<dbReference type="Proteomes" id="UP001202831">
    <property type="component" value="Unassembled WGS sequence"/>
</dbReference>
<evidence type="ECO:0008006" key="3">
    <source>
        <dbReference type="Google" id="ProtNLM"/>
    </source>
</evidence>
<comment type="caution">
    <text evidence="1">The sequence shown here is derived from an EMBL/GenBank/DDBJ whole genome shotgun (WGS) entry which is preliminary data.</text>
</comment>
<organism evidence="1 2">
    <name type="scientific">Shewanella corallii</name>
    <dbReference type="NCBI Taxonomy" id="560080"/>
    <lineage>
        <taxon>Bacteria</taxon>
        <taxon>Pseudomonadati</taxon>
        <taxon>Pseudomonadota</taxon>
        <taxon>Gammaproteobacteria</taxon>
        <taxon>Alteromonadales</taxon>
        <taxon>Shewanellaceae</taxon>
        <taxon>Shewanella</taxon>
    </lineage>
</organism>
<evidence type="ECO:0000313" key="1">
    <source>
        <dbReference type="EMBL" id="MCL2912883.1"/>
    </source>
</evidence>
<protein>
    <recommendedName>
        <fullName evidence="3">Phage protein</fullName>
    </recommendedName>
</protein>